<feature type="transmembrane region" description="Helical" evidence="7">
    <location>
        <begin position="927"/>
        <end position="950"/>
    </location>
</feature>
<evidence type="ECO:0000256" key="6">
    <source>
        <dbReference type="ARBA" id="ARBA00023136"/>
    </source>
</evidence>
<feature type="transmembrane region" description="Helical" evidence="7">
    <location>
        <begin position="959"/>
        <end position="979"/>
    </location>
</feature>
<feature type="transmembrane region" description="Helical" evidence="7">
    <location>
        <begin position="558"/>
        <end position="579"/>
    </location>
</feature>
<feature type="transmembrane region" description="Helical" evidence="7">
    <location>
        <begin position="105"/>
        <end position="125"/>
    </location>
</feature>
<feature type="transmembrane region" description="Helical" evidence="7">
    <location>
        <begin position="752"/>
        <end position="772"/>
    </location>
</feature>
<keyword evidence="4 7" id="KW-0812">Transmembrane</keyword>
<feature type="transmembrane region" description="Helical" evidence="7">
    <location>
        <begin position="640"/>
        <end position="657"/>
    </location>
</feature>
<dbReference type="InterPro" id="IPR045069">
    <property type="entry name" value="MATE_euk"/>
</dbReference>
<comment type="subcellular location">
    <subcellularLocation>
        <location evidence="1">Membrane</location>
        <topology evidence="1">Multi-pass membrane protein</topology>
    </subcellularLocation>
</comment>
<feature type="transmembrane region" description="Helical" evidence="7">
    <location>
        <begin position="784"/>
        <end position="806"/>
    </location>
</feature>
<dbReference type="GO" id="GO:0016020">
    <property type="term" value="C:membrane"/>
    <property type="evidence" value="ECO:0007669"/>
    <property type="project" value="UniProtKB-SubCell"/>
</dbReference>
<protein>
    <recommendedName>
        <fullName evidence="7">Protein DETOXIFICATION</fullName>
    </recommendedName>
    <alternativeName>
        <fullName evidence="7">Multidrug and toxic compound extrusion protein</fullName>
    </alternativeName>
</protein>
<evidence type="ECO:0000256" key="3">
    <source>
        <dbReference type="ARBA" id="ARBA00022448"/>
    </source>
</evidence>
<dbReference type="EMBL" id="JANJYJ010000003">
    <property type="protein sequence ID" value="KAK3223423.1"/>
    <property type="molecule type" value="Genomic_DNA"/>
</dbReference>
<comment type="caution">
    <text evidence="8">The sequence shown here is derived from an EMBL/GenBank/DDBJ whole genome shotgun (WGS) entry which is preliminary data.</text>
</comment>
<dbReference type="GO" id="GO:1990961">
    <property type="term" value="P:xenobiotic detoxification by transmembrane export across the plasma membrane"/>
    <property type="evidence" value="ECO:0007669"/>
    <property type="project" value="InterPro"/>
</dbReference>
<keyword evidence="9" id="KW-1185">Reference proteome</keyword>
<feature type="transmembrane region" description="Helical" evidence="7">
    <location>
        <begin position="64"/>
        <end position="85"/>
    </location>
</feature>
<evidence type="ECO:0000313" key="8">
    <source>
        <dbReference type="EMBL" id="KAK3223423.1"/>
    </source>
</evidence>
<feature type="transmembrane region" description="Helical" evidence="7">
    <location>
        <begin position="704"/>
        <end position="723"/>
    </location>
</feature>
<evidence type="ECO:0000256" key="7">
    <source>
        <dbReference type="RuleBase" id="RU004914"/>
    </source>
</evidence>
<keyword evidence="3" id="KW-0813">Transport</keyword>
<feature type="transmembrane region" description="Helical" evidence="7">
    <location>
        <begin position="464"/>
        <end position="485"/>
    </location>
</feature>
<feature type="transmembrane region" description="Helical" evidence="7">
    <location>
        <begin position="818"/>
        <end position="837"/>
    </location>
</feature>
<dbReference type="PANTHER" id="PTHR11206">
    <property type="entry name" value="MULTIDRUG RESISTANCE PROTEIN"/>
    <property type="match status" value="1"/>
</dbReference>
<feature type="transmembrane region" description="Helical" evidence="7">
    <location>
        <begin position="857"/>
        <end position="877"/>
    </location>
</feature>
<gene>
    <name evidence="8" type="ORF">Dsin_010448</name>
</gene>
<feature type="transmembrane region" description="Helical" evidence="7">
    <location>
        <begin position="283"/>
        <end position="309"/>
    </location>
</feature>
<feature type="transmembrane region" description="Helical" evidence="7">
    <location>
        <begin position="210"/>
        <end position="231"/>
    </location>
</feature>
<dbReference type="Pfam" id="PF01554">
    <property type="entry name" value="MatE"/>
    <property type="match status" value="4"/>
</dbReference>
<dbReference type="NCBIfam" id="TIGR00797">
    <property type="entry name" value="matE"/>
    <property type="match status" value="2"/>
</dbReference>
<dbReference type="GO" id="GO:0015297">
    <property type="term" value="F:antiporter activity"/>
    <property type="evidence" value="ECO:0007669"/>
    <property type="project" value="InterPro"/>
</dbReference>
<dbReference type="GO" id="GO:0042910">
    <property type="term" value="F:xenobiotic transmembrane transporter activity"/>
    <property type="evidence" value="ECO:0007669"/>
    <property type="project" value="InterPro"/>
</dbReference>
<proteinExistence type="inferred from homology"/>
<evidence type="ECO:0000256" key="4">
    <source>
        <dbReference type="ARBA" id="ARBA00022692"/>
    </source>
</evidence>
<evidence type="ECO:0000256" key="2">
    <source>
        <dbReference type="ARBA" id="ARBA00010199"/>
    </source>
</evidence>
<sequence>MEDGNKQPLLSPREKDEDQLHLPSRVLTTSSFTSASFVADSDDIPPITGAGDFFREFYTELKKLWYLAGPSIFTLICQYLLSAITQVFSGHVSINAQAAFSVENYVVSLFTYGIMLGMGSALETLCGQAYGAGQIDMLGVYMQRSWIILNFTAFIFMFVYIFAQQILTLIGQTPEISKAAGQFCIWMIAQLFLYAFNFPISKFLQAQSKIMAMAVIAAVALLLHVFFSWLLMLKLELGLVGAAVVLNASWVFIVSFQLLYIFSGTCGRAWSGFSWKAFQNLWGFVRLSVASAVMICLEMWYFMVLVLFAGYLKNAEVSVDALSICMNLLGWALVVGMGMNAAISVRVSNELGAGHPRSAKISLVVAVISGFLMGLVFSLILIITRDQYPFLFSSNEQVRQLVKDLTPLLAFSITINSVQPVLSGVAIGSGWQATVAYVNISCYYLFGIPLGVILAYKFDWGIKGIWWGMNSGTIVQTCILFWMIYKTNWNKEKGNKQPLLSSLGRDEDKIRSLSGRVIATTTSSSSFFATFKADSNDIPPIAGVRDFFREFYSEFKKLWYLAGPAIFTSVCQYLLGSVTQLFCGHISTIAQAAFSVEDYVLGLFSYGAMLGMGSALETLCGQAYGAGQTDMLGVYMQRSMVILHMTALIFMFVYIFAEQILSVIGQSPEISKATGKFSIWMIPQLFAFAGVFPISKFLQAQSKIMVMAVISAVVLVLHTLFSWLLMLKLGWGLVGAAVALNASWWVIEISQFLYVVSGTCGRAWSGFSWRAFQNLWGFVRLSLASALMLCLELWYFMVLIIFAGYLENPKVSVDAMSICMNILGWAVMVAVGLNAAISVRVSNELGAGHPRSAQFSLFVAVISGFLMGLVFSVILIFTRDQYPALFSKDKQVRDLVSALTPLLAISLTTDSIQPVLSGVAIGAGWQIVVAYVNIACYYILGIPLGLLLAYKFDMGVKGIWWGMIFGTVVQTIVIFWMIYKTNWNNEASIVIERIKRWGGDTGPDPE</sequence>
<accession>A0AAE0ASJ2</accession>
<comment type="similarity">
    <text evidence="2 7">Belongs to the multi antimicrobial extrusion (MATE) (TC 2.A.66.1) family.</text>
</comment>
<dbReference type="AlphaFoldDB" id="A0AAE0ASJ2"/>
<feature type="transmembrane region" description="Helical" evidence="7">
    <location>
        <begin position="321"/>
        <end position="343"/>
    </location>
</feature>
<evidence type="ECO:0000256" key="5">
    <source>
        <dbReference type="ARBA" id="ARBA00022989"/>
    </source>
</evidence>
<dbReference type="InterPro" id="IPR002528">
    <property type="entry name" value="MATE_fam"/>
</dbReference>
<reference evidence="8" key="1">
    <citation type="journal article" date="2023" name="Plant J.">
        <title>Genome sequences and population genomics provide insights into the demographic history, inbreeding, and mutation load of two 'living fossil' tree species of Dipteronia.</title>
        <authorList>
            <person name="Feng Y."/>
            <person name="Comes H.P."/>
            <person name="Chen J."/>
            <person name="Zhu S."/>
            <person name="Lu R."/>
            <person name="Zhang X."/>
            <person name="Li P."/>
            <person name="Qiu J."/>
            <person name="Olsen K.M."/>
            <person name="Qiu Y."/>
        </authorList>
    </citation>
    <scope>NUCLEOTIDE SEQUENCE</scope>
    <source>
        <strain evidence="8">NBL</strain>
    </source>
</reference>
<dbReference type="Proteomes" id="UP001281410">
    <property type="component" value="Unassembled WGS sequence"/>
</dbReference>
<evidence type="ECO:0000256" key="1">
    <source>
        <dbReference type="ARBA" id="ARBA00004141"/>
    </source>
</evidence>
<keyword evidence="5 7" id="KW-1133">Transmembrane helix</keyword>
<feature type="transmembrane region" description="Helical" evidence="7">
    <location>
        <begin position="435"/>
        <end position="458"/>
    </location>
</feature>
<feature type="transmembrane region" description="Helical" evidence="7">
    <location>
        <begin position="179"/>
        <end position="198"/>
    </location>
</feature>
<name>A0AAE0ASJ2_9ROSI</name>
<evidence type="ECO:0000313" key="9">
    <source>
        <dbReference type="Proteomes" id="UP001281410"/>
    </source>
</evidence>
<feature type="transmembrane region" description="Helical" evidence="7">
    <location>
        <begin position="677"/>
        <end position="697"/>
    </location>
</feature>
<feature type="transmembrane region" description="Helical" evidence="7">
    <location>
        <begin position="599"/>
        <end position="619"/>
    </location>
</feature>
<feature type="transmembrane region" description="Helical" evidence="7">
    <location>
        <begin position="898"/>
        <end position="921"/>
    </location>
</feature>
<dbReference type="CDD" id="cd13132">
    <property type="entry name" value="MATE_eukaryotic"/>
    <property type="match status" value="2"/>
</dbReference>
<organism evidence="8 9">
    <name type="scientific">Dipteronia sinensis</name>
    <dbReference type="NCBI Taxonomy" id="43782"/>
    <lineage>
        <taxon>Eukaryota</taxon>
        <taxon>Viridiplantae</taxon>
        <taxon>Streptophyta</taxon>
        <taxon>Embryophyta</taxon>
        <taxon>Tracheophyta</taxon>
        <taxon>Spermatophyta</taxon>
        <taxon>Magnoliopsida</taxon>
        <taxon>eudicotyledons</taxon>
        <taxon>Gunneridae</taxon>
        <taxon>Pentapetalae</taxon>
        <taxon>rosids</taxon>
        <taxon>malvids</taxon>
        <taxon>Sapindales</taxon>
        <taxon>Sapindaceae</taxon>
        <taxon>Hippocastanoideae</taxon>
        <taxon>Acereae</taxon>
        <taxon>Dipteronia</taxon>
    </lineage>
</organism>
<feature type="transmembrane region" description="Helical" evidence="7">
    <location>
        <begin position="237"/>
        <end position="262"/>
    </location>
</feature>
<keyword evidence="6 7" id="KW-0472">Membrane</keyword>
<feature type="transmembrane region" description="Helical" evidence="7">
    <location>
        <begin position="363"/>
        <end position="385"/>
    </location>
</feature>
<feature type="transmembrane region" description="Helical" evidence="7">
    <location>
        <begin position="405"/>
        <end position="428"/>
    </location>
</feature>
<feature type="transmembrane region" description="Helical" evidence="7">
    <location>
        <begin position="146"/>
        <end position="167"/>
    </location>
</feature>